<feature type="region of interest" description="Allosteric domain" evidence="14">
    <location>
        <begin position="955"/>
        <end position="1103"/>
    </location>
</feature>
<feature type="binding site" evidence="14">
    <location>
        <position position="248"/>
    </location>
    <ligand>
        <name>ATP</name>
        <dbReference type="ChEBI" id="CHEBI:30616"/>
        <label>1</label>
    </ligand>
</feature>
<keyword evidence="3 14" id="KW-0055">Arginine biosynthesis</keyword>
<evidence type="ECO:0000256" key="12">
    <source>
        <dbReference type="ARBA" id="ARBA00023211"/>
    </source>
</evidence>
<feature type="binding site" evidence="14">
    <location>
        <position position="791"/>
    </location>
    <ligand>
        <name>ATP</name>
        <dbReference type="ChEBI" id="CHEBI:30616"/>
        <label>2</label>
    </ligand>
</feature>
<feature type="binding site" evidence="14">
    <location>
        <position position="175"/>
    </location>
    <ligand>
        <name>ATP</name>
        <dbReference type="ChEBI" id="CHEBI:30616"/>
        <label>1</label>
    </ligand>
</feature>
<feature type="region of interest" description="Carboxyphosphate synthetic domain" evidence="14">
    <location>
        <begin position="1"/>
        <end position="408"/>
    </location>
</feature>
<feature type="binding site" evidence="14">
    <location>
        <position position="221"/>
    </location>
    <ligand>
        <name>ATP</name>
        <dbReference type="ChEBI" id="CHEBI:30616"/>
        <label>1</label>
    </ligand>
</feature>
<protein>
    <recommendedName>
        <fullName evidence="14">Carbamoyl phosphate synthase large chain</fullName>
        <ecNumber evidence="14">6.3.4.16</ecNumber>
        <ecNumber evidence="14">6.3.5.5</ecNumber>
    </recommendedName>
    <alternativeName>
        <fullName evidence="14">Carbamoyl phosphate synthetase ammonia chain</fullName>
    </alternativeName>
</protein>
<feature type="binding site" evidence="14">
    <location>
        <position position="216"/>
    </location>
    <ligand>
        <name>ATP</name>
        <dbReference type="ChEBI" id="CHEBI:30616"/>
        <label>1</label>
    </ligand>
</feature>
<feature type="binding site" evidence="14">
    <location>
        <position position="844"/>
    </location>
    <ligand>
        <name>Mg(2+)</name>
        <dbReference type="ChEBI" id="CHEBI:18420"/>
        <label>3</label>
    </ligand>
</feature>
<evidence type="ECO:0000256" key="4">
    <source>
        <dbReference type="ARBA" id="ARBA00022598"/>
    </source>
</evidence>
<organism evidence="17 18">
    <name type="scientific">Streptomyces gamaensis</name>
    <dbReference type="NCBI Taxonomy" id="1763542"/>
    <lineage>
        <taxon>Bacteria</taxon>
        <taxon>Bacillati</taxon>
        <taxon>Actinomycetota</taxon>
        <taxon>Actinomycetes</taxon>
        <taxon>Kitasatosporales</taxon>
        <taxon>Streptomycetaceae</taxon>
        <taxon>Streptomyces</taxon>
    </lineage>
</organism>
<keyword evidence="10" id="KW-0460">Magnesium</keyword>
<dbReference type="SUPFAM" id="SSF52335">
    <property type="entry name" value="Methylglyoxal synthase-like"/>
    <property type="match status" value="1"/>
</dbReference>
<keyword evidence="4 14" id="KW-0436">Ligase</keyword>
<evidence type="ECO:0000313" key="18">
    <source>
        <dbReference type="Proteomes" id="UP001596083"/>
    </source>
</evidence>
<feature type="binding site" evidence="14">
    <location>
        <position position="305"/>
    </location>
    <ligand>
        <name>Mg(2+)</name>
        <dbReference type="ChEBI" id="CHEBI:18420"/>
        <label>1</label>
    </ligand>
</feature>
<dbReference type="InterPro" id="IPR013815">
    <property type="entry name" value="ATP_grasp_subdomain_1"/>
</dbReference>
<dbReference type="PROSITE" id="PS00866">
    <property type="entry name" value="CPSASE_1"/>
    <property type="match status" value="2"/>
</dbReference>
<comment type="cofactor">
    <cofactor evidence="14">
        <name>Mg(2+)</name>
        <dbReference type="ChEBI" id="CHEBI:18420"/>
    </cofactor>
    <cofactor evidence="14">
        <name>Mn(2+)</name>
        <dbReference type="ChEBI" id="CHEBI:29035"/>
    </cofactor>
    <text evidence="14">Binds 4 Mg(2+) or Mn(2+) ions per subunit.</text>
</comment>
<feature type="binding site" evidence="14">
    <location>
        <position position="832"/>
    </location>
    <ligand>
        <name>ATP</name>
        <dbReference type="ChEBI" id="CHEBI:30616"/>
        <label>2</label>
    </ligand>
</feature>
<feature type="binding site" evidence="14">
    <location>
        <position position="759"/>
    </location>
    <ligand>
        <name>ATP</name>
        <dbReference type="ChEBI" id="CHEBI:30616"/>
        <label>2</label>
    </ligand>
</feature>
<evidence type="ECO:0000256" key="10">
    <source>
        <dbReference type="ARBA" id="ARBA00022842"/>
    </source>
</evidence>
<comment type="similarity">
    <text evidence="2 14">Belongs to the CarB family.</text>
</comment>
<feature type="domain" description="ATP-grasp" evidence="15">
    <location>
        <begin position="133"/>
        <end position="334"/>
    </location>
</feature>
<dbReference type="NCBIfam" id="NF003671">
    <property type="entry name" value="PRK05294.1"/>
    <property type="match status" value="1"/>
</dbReference>
<feature type="binding site" evidence="14">
    <location>
        <position position="305"/>
    </location>
    <ligand>
        <name>Mn(2+)</name>
        <dbReference type="ChEBI" id="CHEBI:29035"/>
        <label>1</label>
    </ligand>
</feature>
<feature type="binding site" evidence="14">
    <location>
        <position position="291"/>
    </location>
    <ligand>
        <name>Mg(2+)</name>
        <dbReference type="ChEBI" id="CHEBI:18420"/>
        <label>1</label>
    </ligand>
</feature>
<dbReference type="NCBIfam" id="TIGR01369">
    <property type="entry name" value="CPSaseII_lrg"/>
    <property type="match status" value="1"/>
</dbReference>
<evidence type="ECO:0000256" key="3">
    <source>
        <dbReference type="ARBA" id="ARBA00022571"/>
    </source>
</evidence>
<dbReference type="Gene3D" id="1.10.1030.10">
    <property type="entry name" value="Carbamoyl-phosphate synthetase, large subunit oligomerisation domain"/>
    <property type="match status" value="1"/>
</dbReference>
<reference evidence="18" key="1">
    <citation type="journal article" date="2019" name="Int. J. Syst. Evol. Microbiol.">
        <title>The Global Catalogue of Microorganisms (GCM) 10K type strain sequencing project: providing services to taxonomists for standard genome sequencing and annotation.</title>
        <authorList>
            <consortium name="The Broad Institute Genomics Platform"/>
            <consortium name="The Broad Institute Genome Sequencing Center for Infectious Disease"/>
            <person name="Wu L."/>
            <person name="Ma J."/>
        </authorList>
    </citation>
    <scope>NUCLEOTIDE SEQUENCE [LARGE SCALE GENOMIC DNA]</scope>
    <source>
        <strain evidence="18">CGMCC 4.7304</strain>
    </source>
</reference>
<keyword evidence="8 14" id="KW-0547">Nucleotide-binding</keyword>
<dbReference type="Pfam" id="PF02142">
    <property type="entry name" value="MGS"/>
    <property type="match status" value="1"/>
</dbReference>
<evidence type="ECO:0000259" key="16">
    <source>
        <dbReference type="PROSITE" id="PS51855"/>
    </source>
</evidence>
<dbReference type="InterPro" id="IPR011761">
    <property type="entry name" value="ATP-grasp"/>
</dbReference>
<evidence type="ECO:0000256" key="13">
    <source>
        <dbReference type="ARBA" id="ARBA00047359"/>
    </source>
</evidence>
<evidence type="ECO:0000256" key="2">
    <source>
        <dbReference type="ARBA" id="ARBA00009799"/>
    </source>
</evidence>
<dbReference type="PANTHER" id="PTHR11405:SF53">
    <property type="entry name" value="CARBAMOYL-PHOSPHATE SYNTHASE [AMMONIA], MITOCHONDRIAL"/>
    <property type="match status" value="1"/>
</dbReference>
<feature type="binding site" evidence="14">
    <location>
        <position position="129"/>
    </location>
    <ligand>
        <name>ATP</name>
        <dbReference type="ChEBI" id="CHEBI:30616"/>
        <label>1</label>
    </ligand>
</feature>
<feature type="binding site" evidence="14">
    <location>
        <position position="305"/>
    </location>
    <ligand>
        <name>Mg(2+)</name>
        <dbReference type="ChEBI" id="CHEBI:18420"/>
        <label>2</label>
    </ligand>
</feature>
<dbReference type="SUPFAM" id="SSF52440">
    <property type="entry name" value="PreATP-grasp domain"/>
    <property type="match status" value="2"/>
</dbReference>
<dbReference type="Pfam" id="PF02787">
    <property type="entry name" value="CPSase_L_D3"/>
    <property type="match status" value="1"/>
</dbReference>
<feature type="binding site" evidence="14">
    <location>
        <position position="305"/>
    </location>
    <ligand>
        <name>ATP</name>
        <dbReference type="ChEBI" id="CHEBI:30616"/>
        <label>1</label>
    </ligand>
</feature>
<dbReference type="EC" id="6.3.4.16" evidence="14"/>
<keyword evidence="9 14" id="KW-0067">ATP-binding</keyword>
<feature type="binding site" evidence="14">
    <location>
        <position position="247"/>
    </location>
    <ligand>
        <name>ATP</name>
        <dbReference type="ChEBI" id="CHEBI:30616"/>
        <label>1</label>
    </ligand>
</feature>
<dbReference type="InterPro" id="IPR033937">
    <property type="entry name" value="MGS_CPS_CarB"/>
</dbReference>
<feature type="binding site" evidence="14">
    <location>
        <position position="792"/>
    </location>
    <ligand>
        <name>ATP</name>
        <dbReference type="ChEBI" id="CHEBI:30616"/>
        <label>2</label>
    </ligand>
</feature>
<comment type="function">
    <text evidence="14">Large subunit of the glutamine-dependent carbamoyl phosphate synthetase (CPSase). CPSase catalyzes the formation of carbamoyl phosphate from the ammonia moiety of glutamine, carbonate, and phosphate donated by ATP, constituting the first step of 2 biosynthetic pathways, one leading to arginine and/or urea and the other to pyrimidine nucleotides. The large subunit (synthetase) binds the substrates ammonia (free or transferred from glutamine from the small subunit), hydrogencarbonate and ATP and carries out an ATP-coupled ligase reaction, activating hydrogencarbonate by forming carboxy phosphate which reacts with ammonia to form carbamoyl phosphate.</text>
</comment>
<feature type="binding site" evidence="14">
    <location>
        <position position="764"/>
    </location>
    <ligand>
        <name>ATP</name>
        <dbReference type="ChEBI" id="CHEBI:30616"/>
        <label>2</label>
    </ligand>
</feature>
<dbReference type="HAMAP" id="MF_01210_B">
    <property type="entry name" value="CPSase_L_chain_B"/>
    <property type="match status" value="1"/>
</dbReference>
<dbReference type="SUPFAM" id="SSF48108">
    <property type="entry name" value="Carbamoyl phosphate synthetase, large subunit connection domain"/>
    <property type="match status" value="1"/>
</dbReference>
<feature type="binding site" evidence="14">
    <location>
        <position position="307"/>
    </location>
    <ligand>
        <name>Mg(2+)</name>
        <dbReference type="ChEBI" id="CHEBI:18420"/>
        <label>2</label>
    </ligand>
</feature>
<keyword evidence="7 14" id="KW-0677">Repeat</keyword>
<dbReference type="PROSITE" id="PS00867">
    <property type="entry name" value="CPSASE_2"/>
    <property type="match status" value="2"/>
</dbReference>
<dbReference type="NCBIfam" id="NF009455">
    <property type="entry name" value="PRK12815.1"/>
    <property type="match status" value="1"/>
</dbReference>
<keyword evidence="18" id="KW-1185">Reference proteome</keyword>
<dbReference type="Pfam" id="PF02786">
    <property type="entry name" value="CPSase_L_D2"/>
    <property type="match status" value="2"/>
</dbReference>
<feature type="binding site" evidence="14">
    <location>
        <position position="182"/>
    </location>
    <ligand>
        <name>ATP</name>
        <dbReference type="ChEBI" id="CHEBI:30616"/>
        <label>1</label>
    </ligand>
</feature>
<sequence>MPKRTDIQSVLVIGSGPIVIGQAAEFDYSGSQACRVLKAEGLRVILVNSNPATIMTDPELADATYVEPITPEFVEKIIAKERPDALLPTLGGQTALNTAISLHESGTLEKYGVELIGANVEAIHKGEDRDQFKAVVEAVNARTGHGESARSVICHSMEEVLAGVETLGGYPVVVRPSFTMGGAGSGFAHDEEELRRIAGQGLTLSPTTEVLLEESILGWKEYELELMRDKHDNVVVVCSIENFDPMGVHTGDSITVAPAMTLTDREYQILRDIGIAVIREVGVDTGGCNIQFAVNPEDGRVIVIEMNPRVSRSSALASKATGFPIAKIAARLAVGYTLDEIPNDITEKTPASFEPTLDYVVVKAPRFAFEKFPSADSSLTTTMKSVGEAMAIGRNFTEALQKALRSLEKKGSQFDFVTEPGERSELLAKAKVPTDGRINTVMAAIRAGATPQEVFEATRIDPWFVDQLFLIHETAEELREARELDPQLLAEAKRHGFSDAQIAGIRGLREDVVREVRHALGIRPVFKTVDTCAAEFAARTPYFYSSYDEESEVAPREKPAVIILGSGPNRIGQGVEFDYSCVHASFALSAAGYETVMVNCNPETVSTDYDTSDRLYFEPLTLEDVLEIVHAEQQAGPLAGVIVQLGGQTPLGLAQALKDNGVPVVGTSPEAIDLAEERGAFGRVLTEAGLPAPKYGTAFSFEQAKEIAAEIGYPVMVRPSYVLGGRGMEIVYDEPSLAGYLERHAGLISEHPVLIDRFLDDAIEIDVDALYDGHELYLGGVMEHIEEAGIHSGDSACALPPITLGGFDIKRLRASTEAIAKGVGVRGLINIQFAMAGDILYVLEANPRASRTVPFTSKATAVPLAKAAARISLGATVAELRAEGMLPKEGDGGTLPLDAPISVKEAVMPWSRFRDIHGRGVDTVLGPEMRSTGEVMGIDSVFGTAYAKSQAGAYGALPTKGRAFVSVANRDKRSMIFPARELVAHGFELLATSGTAEVLRRNGINATVVRKQSEGEGPNGEKTIVQLIHDGQVDLIVNTPYGTGGRLDGYEIRTAAVARAVPCLTTVQALAAAVQGIEALTRGDVGVRSLQEHAGALTAAREA</sequence>
<dbReference type="PROSITE" id="PS51855">
    <property type="entry name" value="MGS"/>
    <property type="match status" value="1"/>
</dbReference>
<feature type="binding site" evidence="14">
    <location>
        <position position="789"/>
    </location>
    <ligand>
        <name>ATP</name>
        <dbReference type="ChEBI" id="CHEBI:30616"/>
        <label>2</label>
    </ligand>
</feature>
<feature type="binding site" evidence="14">
    <location>
        <position position="214"/>
    </location>
    <ligand>
        <name>ATP</name>
        <dbReference type="ChEBI" id="CHEBI:30616"/>
        <label>1</label>
    </ligand>
</feature>
<feature type="binding site" evidence="14">
    <location>
        <position position="846"/>
    </location>
    <ligand>
        <name>Mg(2+)</name>
        <dbReference type="ChEBI" id="CHEBI:18420"/>
        <label>4</label>
    </ligand>
</feature>
<dbReference type="Gene3D" id="3.40.50.20">
    <property type="match status" value="2"/>
</dbReference>
<dbReference type="InterPro" id="IPR005480">
    <property type="entry name" value="CPSase_lsu_oligo"/>
</dbReference>
<evidence type="ECO:0000313" key="17">
    <source>
        <dbReference type="EMBL" id="MFC5723326.1"/>
    </source>
</evidence>
<evidence type="ECO:0000256" key="14">
    <source>
        <dbReference type="HAMAP-Rule" id="MF_01210"/>
    </source>
</evidence>
<dbReference type="PANTHER" id="PTHR11405">
    <property type="entry name" value="CARBAMOYLTRANSFERASE FAMILY MEMBER"/>
    <property type="match status" value="1"/>
</dbReference>
<evidence type="ECO:0000259" key="15">
    <source>
        <dbReference type="PROSITE" id="PS50975"/>
    </source>
</evidence>
<feature type="domain" description="MGS-like" evidence="16">
    <location>
        <begin position="955"/>
        <end position="1100"/>
    </location>
</feature>
<keyword evidence="5 14" id="KW-0028">Amino-acid biosynthesis</keyword>
<evidence type="ECO:0000256" key="1">
    <source>
        <dbReference type="ARBA" id="ARBA00005077"/>
    </source>
</evidence>
<dbReference type="InterPro" id="IPR005479">
    <property type="entry name" value="CPAse_ATP-bd"/>
</dbReference>
<evidence type="ECO:0000256" key="5">
    <source>
        <dbReference type="ARBA" id="ARBA00022605"/>
    </source>
</evidence>
<evidence type="ECO:0000256" key="8">
    <source>
        <dbReference type="ARBA" id="ARBA00022741"/>
    </source>
</evidence>
<accession>A0ABW0Z3J7</accession>
<dbReference type="SMART" id="SM01096">
    <property type="entry name" value="CPSase_L_D3"/>
    <property type="match status" value="1"/>
</dbReference>
<dbReference type="EC" id="6.3.5.5" evidence="14"/>
<dbReference type="InterPro" id="IPR036914">
    <property type="entry name" value="MGS-like_dom_sf"/>
</dbReference>
<evidence type="ECO:0000256" key="11">
    <source>
        <dbReference type="ARBA" id="ARBA00022975"/>
    </source>
</evidence>
<dbReference type="InterPro" id="IPR058047">
    <property type="entry name" value="CPSase_preATP-grasp"/>
</dbReference>
<dbReference type="RefSeq" id="WP_390319479.1">
    <property type="nucleotide sequence ID" value="NZ_JBHSPB010000016.1"/>
</dbReference>
<feature type="binding site" evidence="14">
    <location>
        <position position="291"/>
    </location>
    <ligand>
        <name>ATP</name>
        <dbReference type="ChEBI" id="CHEBI:30616"/>
        <label>1</label>
    </ligand>
</feature>
<dbReference type="PROSITE" id="PS50975">
    <property type="entry name" value="ATP_GRASP"/>
    <property type="match status" value="2"/>
</dbReference>
<dbReference type="SUPFAM" id="SSF56059">
    <property type="entry name" value="Glutathione synthetase ATP-binding domain-like"/>
    <property type="match status" value="2"/>
</dbReference>
<evidence type="ECO:0000256" key="6">
    <source>
        <dbReference type="ARBA" id="ARBA00022723"/>
    </source>
</evidence>
<keyword evidence="11 14" id="KW-0665">Pyrimidine biosynthesis</keyword>
<proteinExistence type="inferred from homology"/>
<feature type="binding site" evidence="14">
    <location>
        <position position="291"/>
    </location>
    <ligand>
        <name>Mn(2+)</name>
        <dbReference type="ChEBI" id="CHEBI:29035"/>
        <label>1</label>
    </ligand>
</feature>
<feature type="binding site" evidence="14">
    <location>
        <position position="718"/>
    </location>
    <ligand>
        <name>ATP</name>
        <dbReference type="ChEBI" id="CHEBI:30616"/>
        <label>2</label>
    </ligand>
</feature>
<dbReference type="GO" id="GO:0004088">
    <property type="term" value="F:carbamoyl-phosphate synthase (glutamine-hydrolyzing) activity"/>
    <property type="evidence" value="ECO:0007669"/>
    <property type="project" value="UniProtKB-EC"/>
</dbReference>
<evidence type="ECO:0000256" key="7">
    <source>
        <dbReference type="ARBA" id="ARBA00022737"/>
    </source>
</evidence>
<feature type="binding site" evidence="14">
    <location>
        <position position="307"/>
    </location>
    <ligand>
        <name>Mn(2+)</name>
        <dbReference type="ChEBI" id="CHEBI:29035"/>
        <label>2</label>
    </ligand>
</feature>
<dbReference type="CDD" id="cd01424">
    <property type="entry name" value="MGS_CPS_II"/>
    <property type="match status" value="1"/>
</dbReference>
<dbReference type="InterPro" id="IPR016185">
    <property type="entry name" value="PreATP-grasp_dom_sf"/>
</dbReference>
<name>A0ABW0Z3J7_9ACTN</name>
<gene>
    <name evidence="14 17" type="primary">carB</name>
    <name evidence="17" type="ORF">ACFP1Z_24495</name>
</gene>
<feature type="binding site" evidence="14">
    <location>
        <position position="249"/>
    </location>
    <ligand>
        <name>ATP</name>
        <dbReference type="ChEBI" id="CHEBI:30616"/>
        <label>1</label>
    </ligand>
</feature>
<comment type="pathway">
    <text evidence="14">Pyrimidine metabolism; UMP biosynthesis via de novo pathway; (S)-dihydroorotate from bicarbonate: step 1/3.</text>
</comment>
<feature type="binding site" evidence="14">
    <location>
        <position position="844"/>
    </location>
    <ligand>
        <name>Mn(2+)</name>
        <dbReference type="ChEBI" id="CHEBI:29035"/>
        <label>4</label>
    </ligand>
</feature>
<dbReference type="Gene3D" id="3.40.50.1380">
    <property type="entry name" value="Methylglyoxal synthase-like domain"/>
    <property type="match status" value="1"/>
</dbReference>
<feature type="binding site" evidence="14">
    <location>
        <position position="181"/>
    </location>
    <ligand>
        <name>ATP</name>
        <dbReference type="ChEBI" id="CHEBI:30616"/>
        <label>1</label>
    </ligand>
</feature>
<dbReference type="Gene3D" id="3.30.470.20">
    <property type="entry name" value="ATP-grasp fold, B domain"/>
    <property type="match status" value="2"/>
</dbReference>
<keyword evidence="12" id="KW-0464">Manganese</keyword>
<feature type="binding site" evidence="14">
    <location>
        <position position="844"/>
    </location>
    <ligand>
        <name>Mg(2+)</name>
        <dbReference type="ChEBI" id="CHEBI:18420"/>
        <label>4</label>
    </ligand>
</feature>
<comment type="pathway">
    <text evidence="1 14">Amino-acid biosynthesis; L-arginine biosynthesis; carbamoyl phosphate from bicarbonate: step 1/1.</text>
</comment>
<comment type="caution">
    <text evidence="17">The sequence shown here is derived from an EMBL/GenBank/DDBJ whole genome shotgun (WGS) entry which is preliminary data.</text>
</comment>
<feature type="binding site" evidence="14">
    <location>
        <position position="832"/>
    </location>
    <ligand>
        <name>Mn(2+)</name>
        <dbReference type="ChEBI" id="CHEBI:29035"/>
        <label>3</label>
    </ligand>
</feature>
<comment type="domain">
    <text evidence="14">The large subunit is composed of 2 ATP-grasp domains that are involved in binding the 2 ATP molecules needed for carbamoyl phosphate synthesis. The N-terminal ATP-grasp domain (referred to as the carboxyphosphate synthetic component) catalyzes the ATP-dependent phosphorylation of hydrogencarbonate to carboxyphosphate and the subsequent nucleophilic attack by ammonia to form a carbamate intermediate. The C-terminal ATP-grasp domain (referred to as the carbamoyl phosphate synthetic component) then catalyzes the phosphorylation of carbamate with the second ATP to form the end product carbamoyl phosphate. The reactive and unstable enzyme intermediates are sequentially channeled from one active site to the next through the interior of the protein over a distance of at least 96 A.</text>
</comment>
<dbReference type="Gene3D" id="3.30.1490.20">
    <property type="entry name" value="ATP-grasp fold, A domain"/>
    <property type="match status" value="1"/>
</dbReference>
<dbReference type="PRINTS" id="PR00098">
    <property type="entry name" value="CPSASE"/>
</dbReference>
<dbReference type="InterPro" id="IPR011607">
    <property type="entry name" value="MGS-like_dom"/>
</dbReference>
<comment type="catalytic activity">
    <reaction evidence="13 14">
        <text>hydrogencarbonate + NH4(+) + 2 ATP = carbamoyl phosphate + 2 ADP + phosphate + 2 H(+)</text>
        <dbReference type="Rhea" id="RHEA:18029"/>
        <dbReference type="ChEBI" id="CHEBI:15378"/>
        <dbReference type="ChEBI" id="CHEBI:17544"/>
        <dbReference type="ChEBI" id="CHEBI:28938"/>
        <dbReference type="ChEBI" id="CHEBI:30616"/>
        <dbReference type="ChEBI" id="CHEBI:43474"/>
        <dbReference type="ChEBI" id="CHEBI:58228"/>
        <dbReference type="ChEBI" id="CHEBI:456216"/>
        <dbReference type="EC" id="6.3.4.16"/>
    </reaction>
</comment>
<keyword evidence="6" id="KW-0479">Metal-binding</keyword>
<feature type="binding site" evidence="14">
    <location>
        <position position="846"/>
    </location>
    <ligand>
        <name>Mn(2+)</name>
        <dbReference type="ChEBI" id="CHEBI:29035"/>
        <label>4</label>
    </ligand>
</feature>
<dbReference type="InterPro" id="IPR005483">
    <property type="entry name" value="CPSase_dom"/>
</dbReference>
<feature type="binding site" evidence="14">
    <location>
        <position position="305"/>
    </location>
    <ligand>
        <name>Mn(2+)</name>
        <dbReference type="ChEBI" id="CHEBI:29035"/>
        <label>2</label>
    </ligand>
</feature>
<feature type="binding site" evidence="14">
    <location>
        <position position="844"/>
    </location>
    <ligand>
        <name>ATP</name>
        <dbReference type="ChEBI" id="CHEBI:30616"/>
        <label>2</label>
    </ligand>
</feature>
<dbReference type="Proteomes" id="UP001596083">
    <property type="component" value="Unassembled WGS sequence"/>
</dbReference>
<feature type="binding site" evidence="14">
    <location>
        <position position="844"/>
    </location>
    <ligand>
        <name>Mn(2+)</name>
        <dbReference type="ChEBI" id="CHEBI:29035"/>
        <label>3</label>
    </ligand>
</feature>
<dbReference type="EMBL" id="JBHSPB010000016">
    <property type="protein sequence ID" value="MFC5723326.1"/>
    <property type="molecule type" value="Genomic_DNA"/>
</dbReference>
<dbReference type="Pfam" id="PF25596">
    <property type="entry name" value="CPSase_L_D1"/>
    <property type="match status" value="2"/>
</dbReference>
<dbReference type="InterPro" id="IPR006275">
    <property type="entry name" value="CPSase_lsu"/>
</dbReference>
<feature type="domain" description="ATP-grasp" evidence="15">
    <location>
        <begin position="682"/>
        <end position="873"/>
    </location>
</feature>
<feature type="binding site" evidence="14">
    <location>
        <position position="757"/>
    </location>
    <ligand>
        <name>ATP</name>
        <dbReference type="ChEBI" id="CHEBI:30616"/>
        <label>2</label>
    </ligand>
</feature>
<comment type="catalytic activity">
    <reaction evidence="14">
        <text>hydrogencarbonate + L-glutamine + 2 ATP + H2O = carbamoyl phosphate + L-glutamate + 2 ADP + phosphate + 2 H(+)</text>
        <dbReference type="Rhea" id="RHEA:18633"/>
        <dbReference type="ChEBI" id="CHEBI:15377"/>
        <dbReference type="ChEBI" id="CHEBI:15378"/>
        <dbReference type="ChEBI" id="CHEBI:17544"/>
        <dbReference type="ChEBI" id="CHEBI:29985"/>
        <dbReference type="ChEBI" id="CHEBI:30616"/>
        <dbReference type="ChEBI" id="CHEBI:43474"/>
        <dbReference type="ChEBI" id="CHEBI:58228"/>
        <dbReference type="ChEBI" id="CHEBI:58359"/>
        <dbReference type="ChEBI" id="CHEBI:456216"/>
        <dbReference type="EC" id="6.3.5.5"/>
    </reaction>
</comment>
<feature type="binding site" evidence="14">
    <location>
        <position position="832"/>
    </location>
    <ligand>
        <name>Mg(2+)</name>
        <dbReference type="ChEBI" id="CHEBI:18420"/>
        <label>3</label>
    </ligand>
</feature>
<feature type="binding site" evidence="14">
    <location>
        <position position="790"/>
    </location>
    <ligand>
        <name>ATP</name>
        <dbReference type="ChEBI" id="CHEBI:30616"/>
        <label>2</label>
    </ligand>
</feature>
<evidence type="ECO:0000256" key="9">
    <source>
        <dbReference type="ARBA" id="ARBA00022840"/>
    </source>
</evidence>
<dbReference type="SMART" id="SM00851">
    <property type="entry name" value="MGS"/>
    <property type="match status" value="1"/>
</dbReference>
<comment type="subunit">
    <text evidence="14">Composed of two chains; the small (or glutamine) chain promotes the hydrolysis of glutamine to ammonia, which is used by the large (or ammonia) chain to synthesize carbamoyl phosphate. Tetramer of heterodimers (alpha,beta)4.</text>
</comment>
<comment type="caution">
    <text evidence="14">Lacks conserved residue(s) required for the propagation of feature annotation.</text>
</comment>
<dbReference type="InterPro" id="IPR036897">
    <property type="entry name" value="CarbamoylP_synth_lsu_oligo_sf"/>
</dbReference>